<dbReference type="GO" id="GO:0042602">
    <property type="term" value="F:riboflavin reductase (NADPH) activity"/>
    <property type="evidence" value="ECO:0007669"/>
    <property type="project" value="TreeGrafter"/>
</dbReference>
<feature type="domain" description="Rubredoxin-like" evidence="3">
    <location>
        <begin position="192"/>
        <end position="228"/>
    </location>
</feature>
<dbReference type="Gene3D" id="2.20.28.10">
    <property type="match status" value="1"/>
</dbReference>
<dbReference type="EMBL" id="PPTU01000016">
    <property type="protein sequence ID" value="RDB69034.1"/>
    <property type="molecule type" value="Genomic_DNA"/>
</dbReference>
<dbReference type="PANTHER" id="PTHR30466">
    <property type="entry name" value="FLAVIN REDUCTASE"/>
    <property type="match status" value="1"/>
</dbReference>
<evidence type="ECO:0000256" key="1">
    <source>
        <dbReference type="ARBA" id="ARBA00001965"/>
    </source>
</evidence>
<dbReference type="PROSITE" id="PS50903">
    <property type="entry name" value="RUBREDOXIN_LIKE"/>
    <property type="match status" value="1"/>
</dbReference>
<evidence type="ECO:0000256" key="2">
    <source>
        <dbReference type="ARBA" id="ARBA00023002"/>
    </source>
</evidence>
<keyword evidence="2" id="KW-0560">Oxidoreductase</keyword>
<dbReference type="RefSeq" id="WP_114534332.1">
    <property type="nucleotide sequence ID" value="NZ_JADNER010000015.1"/>
</dbReference>
<dbReference type="InterPro" id="IPR024934">
    <property type="entry name" value="Rubredoxin-like_dom"/>
</dbReference>
<dbReference type="Proteomes" id="UP000253970">
    <property type="component" value="Unassembled WGS sequence"/>
</dbReference>
<dbReference type="PANTHER" id="PTHR30466:SF1">
    <property type="entry name" value="FMN REDUCTASE (NADH) RUTF"/>
    <property type="match status" value="1"/>
</dbReference>
<dbReference type="GO" id="GO:0005506">
    <property type="term" value="F:iron ion binding"/>
    <property type="evidence" value="ECO:0007669"/>
    <property type="project" value="InterPro"/>
</dbReference>
<dbReference type="AlphaFoldDB" id="A0A369MC66"/>
<proteinExistence type="predicted"/>
<dbReference type="InterPro" id="IPR048574">
    <property type="entry name" value="RUBY_RBDX"/>
</dbReference>
<evidence type="ECO:0000259" key="3">
    <source>
        <dbReference type="PROSITE" id="PS50903"/>
    </source>
</evidence>
<reference evidence="4 5" key="1">
    <citation type="journal article" date="2018" name="Elife">
        <title>Discovery and characterization of a prevalent human gut bacterial enzyme sufficient for the inactivation of a family of plant toxins.</title>
        <authorList>
            <person name="Koppel N."/>
            <person name="Bisanz J.E."/>
            <person name="Pandelia M.E."/>
            <person name="Turnbaugh P.J."/>
            <person name="Balskus E.P."/>
        </authorList>
    </citation>
    <scope>NUCLEOTIDE SEQUENCE [LARGE SCALE GENOMIC DNA]</scope>
    <source>
        <strain evidence="4 5">W1 BHI 6</strain>
    </source>
</reference>
<dbReference type="InterPro" id="IPR012349">
    <property type="entry name" value="Split_barrel_FMN-bd"/>
</dbReference>
<accession>A0A369MC66</accession>
<organism evidence="4 5">
    <name type="scientific">Eggerthella lenta</name>
    <name type="common">Eubacterium lentum</name>
    <dbReference type="NCBI Taxonomy" id="84112"/>
    <lineage>
        <taxon>Bacteria</taxon>
        <taxon>Bacillati</taxon>
        <taxon>Actinomycetota</taxon>
        <taxon>Coriobacteriia</taxon>
        <taxon>Eggerthellales</taxon>
        <taxon>Eggerthellaceae</taxon>
        <taxon>Eggerthella</taxon>
    </lineage>
</organism>
<evidence type="ECO:0000313" key="4">
    <source>
        <dbReference type="EMBL" id="RDB69034.1"/>
    </source>
</evidence>
<dbReference type="SUPFAM" id="SSF50475">
    <property type="entry name" value="FMN-binding split barrel"/>
    <property type="match status" value="1"/>
</dbReference>
<evidence type="ECO:0000313" key="5">
    <source>
        <dbReference type="Proteomes" id="UP000253970"/>
    </source>
</evidence>
<dbReference type="SMART" id="SM00903">
    <property type="entry name" value="Flavin_Reduct"/>
    <property type="match status" value="1"/>
</dbReference>
<protein>
    <submittedName>
        <fullName evidence="4">Flavin reductase</fullName>
    </submittedName>
</protein>
<comment type="cofactor">
    <cofactor evidence="1">
        <name>Fe(3+)</name>
        <dbReference type="ChEBI" id="CHEBI:29034"/>
    </cofactor>
</comment>
<gene>
    <name evidence="4" type="ORF">C1875_10590</name>
</gene>
<comment type="caution">
    <text evidence="4">The sequence shown here is derived from an EMBL/GenBank/DDBJ whole genome shotgun (WGS) entry which is preliminary data.</text>
</comment>
<sequence>MIDQTAFFSLSYGLYIVGATDGERRAACVANTFQQVTSSPLQVSVALNKENATTDVILDSGRFTVSCLAQDATMELIGTFGFHCSTDLDKFASCETGVDAAGVPFVAEQCVARFSVRVVQAVNLGTHILYIGEVEEAENLCAGDPMTYAYYHLVKGGKTPPKASSYLPDAPDAAPAAAAAVGEGGEEAPKPKYAWRCKVCGHIEYGDELPDDFTCPVCSVGPDMFERIELQGARTA</sequence>
<dbReference type="Pfam" id="PF01613">
    <property type="entry name" value="Flavin_Reduct"/>
    <property type="match status" value="1"/>
</dbReference>
<dbReference type="Pfam" id="PF21349">
    <property type="entry name" value="RUBY_RBDX"/>
    <property type="match status" value="1"/>
</dbReference>
<dbReference type="InterPro" id="IPR002563">
    <property type="entry name" value="Flavin_Rdtase-like_dom"/>
</dbReference>
<name>A0A369MC66_EGGLN</name>
<dbReference type="InterPro" id="IPR050268">
    <property type="entry name" value="NADH-dep_flavin_reductase"/>
</dbReference>
<dbReference type="SUPFAM" id="SSF57802">
    <property type="entry name" value="Rubredoxin-like"/>
    <property type="match status" value="1"/>
</dbReference>
<dbReference type="GO" id="GO:0010181">
    <property type="term" value="F:FMN binding"/>
    <property type="evidence" value="ECO:0007669"/>
    <property type="project" value="InterPro"/>
</dbReference>
<dbReference type="Gene3D" id="2.30.110.10">
    <property type="entry name" value="Electron Transport, Fmn-binding Protein, Chain A"/>
    <property type="match status" value="1"/>
</dbReference>